<proteinExistence type="predicted"/>
<dbReference type="GeneID" id="103705024"/>
<reference evidence="4" key="2">
    <citation type="submission" date="2025-08" db="UniProtKB">
        <authorList>
            <consortium name="RefSeq"/>
        </authorList>
    </citation>
    <scope>IDENTIFICATION</scope>
    <source>
        <tissue evidence="4">Young leaves</tissue>
    </source>
</reference>
<accession>A0A8B7BWI6</accession>
<organism evidence="3 4">
    <name type="scientific">Phoenix dactylifera</name>
    <name type="common">Date palm</name>
    <dbReference type="NCBI Taxonomy" id="42345"/>
    <lineage>
        <taxon>Eukaryota</taxon>
        <taxon>Viridiplantae</taxon>
        <taxon>Streptophyta</taxon>
        <taxon>Embryophyta</taxon>
        <taxon>Tracheophyta</taxon>
        <taxon>Spermatophyta</taxon>
        <taxon>Magnoliopsida</taxon>
        <taxon>Liliopsida</taxon>
        <taxon>Arecaceae</taxon>
        <taxon>Coryphoideae</taxon>
        <taxon>Phoeniceae</taxon>
        <taxon>Phoenix</taxon>
    </lineage>
</organism>
<dbReference type="PANTHER" id="PTHR33624:SF17">
    <property type="entry name" value="OS07G0687400 PROTEIN"/>
    <property type="match status" value="1"/>
</dbReference>
<evidence type="ECO:0000256" key="1">
    <source>
        <dbReference type="SAM" id="MobiDB-lite"/>
    </source>
</evidence>
<keyword evidence="3" id="KW-1185">Reference proteome</keyword>
<dbReference type="Pfam" id="PF05678">
    <property type="entry name" value="VQ"/>
    <property type="match status" value="1"/>
</dbReference>
<dbReference type="RefSeq" id="XP_008786822.1">
    <property type="nucleotide sequence ID" value="XM_008788600.4"/>
</dbReference>
<evidence type="ECO:0000259" key="2">
    <source>
        <dbReference type="Pfam" id="PF05678"/>
    </source>
</evidence>
<sequence length="140" mass="15312">MERLSVHQKNTKQAKAKKTPIKVVHISNPRKVKASPAEFRNLVQELTGQDSNVADFSKFPDVEDTGDLPPPPPEPTSGATGTPRPSPVVHRTSDPCHNAFRNLPSPFEMIDEAFDLQMLENIPGFLPSIAAVPRAPGSWP</sequence>
<feature type="domain" description="VQ" evidence="2">
    <location>
        <begin position="26"/>
        <end position="52"/>
    </location>
</feature>
<dbReference type="AlphaFoldDB" id="A0A8B7BWI6"/>
<dbReference type="InterPro" id="IPR008889">
    <property type="entry name" value="VQ"/>
</dbReference>
<feature type="compositionally biased region" description="Basic residues" evidence="1">
    <location>
        <begin position="9"/>
        <end position="20"/>
    </location>
</feature>
<feature type="region of interest" description="Disordered" evidence="1">
    <location>
        <begin position="1"/>
        <end position="32"/>
    </location>
</feature>
<reference evidence="3" key="1">
    <citation type="journal article" date="2019" name="Nat. Commun.">
        <title>Genome-wide association mapping of date palm fruit traits.</title>
        <authorList>
            <person name="Hazzouri K.M."/>
            <person name="Gros-Balthazard M."/>
            <person name="Flowers J.M."/>
            <person name="Copetti D."/>
            <person name="Lemansour A."/>
            <person name="Lebrun M."/>
            <person name="Masmoudi K."/>
            <person name="Ferrand S."/>
            <person name="Dhar M.I."/>
            <person name="Fresquez Z.A."/>
            <person name="Rosas U."/>
            <person name="Zhang J."/>
            <person name="Talag J."/>
            <person name="Lee S."/>
            <person name="Kudrna D."/>
            <person name="Powell R.F."/>
            <person name="Leitch I.J."/>
            <person name="Krueger R.R."/>
            <person name="Wing R.A."/>
            <person name="Amiri K.M.A."/>
            <person name="Purugganan M.D."/>
        </authorList>
    </citation>
    <scope>NUCLEOTIDE SEQUENCE [LARGE SCALE GENOMIC DNA]</scope>
    <source>
        <strain evidence="3">cv. Khalas</strain>
    </source>
</reference>
<dbReference type="Proteomes" id="UP000228380">
    <property type="component" value="Chromosome 12"/>
</dbReference>
<dbReference type="PANTHER" id="PTHR33624">
    <property type="entry name" value="SIGMA FACTOR BINDING PROTEIN 1, CHLOROPLASTIC"/>
    <property type="match status" value="1"/>
</dbReference>
<evidence type="ECO:0000313" key="4">
    <source>
        <dbReference type="RefSeq" id="XP_008786822.1"/>
    </source>
</evidence>
<evidence type="ECO:0000313" key="3">
    <source>
        <dbReference type="Proteomes" id="UP000228380"/>
    </source>
</evidence>
<dbReference type="OrthoDB" id="665788at2759"/>
<gene>
    <name evidence="4" type="primary">LOC103705024</name>
</gene>
<dbReference type="KEGG" id="pda:103705024"/>
<name>A0A8B7BWI6_PHODC</name>
<dbReference type="InterPro" id="IPR039335">
    <property type="entry name" value="SIB1/2"/>
</dbReference>
<protein>
    <submittedName>
        <fullName evidence="4">Uncharacterized protein LOC103705024</fullName>
    </submittedName>
</protein>
<feature type="region of interest" description="Disordered" evidence="1">
    <location>
        <begin position="46"/>
        <end position="93"/>
    </location>
</feature>